<organism evidence="1">
    <name type="scientific">Cladocopium goreaui</name>
    <dbReference type="NCBI Taxonomy" id="2562237"/>
    <lineage>
        <taxon>Eukaryota</taxon>
        <taxon>Sar</taxon>
        <taxon>Alveolata</taxon>
        <taxon>Dinophyceae</taxon>
        <taxon>Suessiales</taxon>
        <taxon>Symbiodiniaceae</taxon>
        <taxon>Cladocopium</taxon>
    </lineage>
</organism>
<feature type="non-terminal residue" evidence="1">
    <location>
        <position position="1"/>
    </location>
</feature>
<evidence type="ECO:0000313" key="2">
    <source>
        <dbReference type="EMBL" id="CAL4800476.1"/>
    </source>
</evidence>
<keyword evidence="3" id="KW-1185">Reference proteome</keyword>
<name>A0A9P1DMN6_9DINO</name>
<dbReference type="EMBL" id="CAMXCT020005745">
    <property type="protein sequence ID" value="CAL1166539.1"/>
    <property type="molecule type" value="Genomic_DNA"/>
</dbReference>
<dbReference type="AlphaFoldDB" id="A0A9P1DMN6"/>
<dbReference type="Proteomes" id="UP001152797">
    <property type="component" value="Unassembled WGS sequence"/>
</dbReference>
<reference evidence="2 3" key="2">
    <citation type="submission" date="2024-05" db="EMBL/GenBank/DDBJ databases">
        <authorList>
            <person name="Chen Y."/>
            <person name="Shah S."/>
            <person name="Dougan E. K."/>
            <person name="Thang M."/>
            <person name="Chan C."/>
        </authorList>
    </citation>
    <scope>NUCLEOTIDE SEQUENCE [LARGE SCALE GENOMIC DNA]</scope>
</reference>
<comment type="caution">
    <text evidence="1">The sequence shown here is derived from an EMBL/GenBank/DDBJ whole genome shotgun (WGS) entry which is preliminary data.</text>
</comment>
<accession>A0A9P1DMN6</accession>
<sequence>AKKAKETAKATQRAAIKAKDADKAPWCCFASEDEIRRVALGIGRNIQRSHPALAMPRMTSSDSGASASASGQLLGNRELGFSAKAVATSVGGALHRALAKKRWKAKYSPNTG</sequence>
<evidence type="ECO:0000313" key="3">
    <source>
        <dbReference type="Proteomes" id="UP001152797"/>
    </source>
</evidence>
<dbReference type="EMBL" id="CAMXCT010005745">
    <property type="protein sequence ID" value="CAI4013164.1"/>
    <property type="molecule type" value="Genomic_DNA"/>
</dbReference>
<reference evidence="1" key="1">
    <citation type="submission" date="2022-10" db="EMBL/GenBank/DDBJ databases">
        <authorList>
            <person name="Chen Y."/>
            <person name="Dougan E. K."/>
            <person name="Chan C."/>
            <person name="Rhodes N."/>
            <person name="Thang M."/>
        </authorList>
    </citation>
    <scope>NUCLEOTIDE SEQUENCE</scope>
</reference>
<protein>
    <submittedName>
        <fullName evidence="1">Uncharacterized protein</fullName>
    </submittedName>
</protein>
<gene>
    <name evidence="1" type="ORF">C1SCF055_LOCUS38160</name>
</gene>
<dbReference type="EMBL" id="CAMXCT030005745">
    <property type="protein sequence ID" value="CAL4800476.1"/>
    <property type="molecule type" value="Genomic_DNA"/>
</dbReference>
<evidence type="ECO:0000313" key="1">
    <source>
        <dbReference type="EMBL" id="CAI4013164.1"/>
    </source>
</evidence>
<proteinExistence type="predicted"/>